<dbReference type="RefSeq" id="XP_009838973.1">
    <property type="nucleotide sequence ID" value="XM_009840671.1"/>
</dbReference>
<dbReference type="VEuPathDB" id="FungiDB:H257_13203"/>
<dbReference type="GeneID" id="20815199"/>
<organism evidence="1">
    <name type="scientific">Aphanomyces astaci</name>
    <name type="common">Crayfish plague agent</name>
    <dbReference type="NCBI Taxonomy" id="112090"/>
    <lineage>
        <taxon>Eukaryota</taxon>
        <taxon>Sar</taxon>
        <taxon>Stramenopiles</taxon>
        <taxon>Oomycota</taxon>
        <taxon>Saprolegniomycetes</taxon>
        <taxon>Saprolegniales</taxon>
        <taxon>Verrucalvaceae</taxon>
        <taxon>Aphanomyces</taxon>
    </lineage>
</organism>
<dbReference type="AlphaFoldDB" id="W4FVK6"/>
<proteinExistence type="predicted"/>
<evidence type="ECO:0000313" key="1">
    <source>
        <dbReference type="EMBL" id="ETV71540.1"/>
    </source>
</evidence>
<protein>
    <submittedName>
        <fullName evidence="1">Uncharacterized protein</fullName>
    </submittedName>
</protein>
<reference evidence="1" key="1">
    <citation type="submission" date="2013-12" db="EMBL/GenBank/DDBJ databases">
        <title>The Genome Sequence of Aphanomyces astaci APO3.</title>
        <authorList>
            <consortium name="The Broad Institute Genomics Platform"/>
            <person name="Russ C."/>
            <person name="Tyler B."/>
            <person name="van West P."/>
            <person name="Dieguez-Uribeondo J."/>
            <person name="Young S.K."/>
            <person name="Zeng Q."/>
            <person name="Gargeya S."/>
            <person name="Fitzgerald M."/>
            <person name="Abouelleil A."/>
            <person name="Alvarado L."/>
            <person name="Chapman S.B."/>
            <person name="Gainer-Dewar J."/>
            <person name="Goldberg J."/>
            <person name="Griggs A."/>
            <person name="Gujja S."/>
            <person name="Hansen M."/>
            <person name="Howarth C."/>
            <person name="Imamovic A."/>
            <person name="Ireland A."/>
            <person name="Larimer J."/>
            <person name="McCowan C."/>
            <person name="Murphy C."/>
            <person name="Pearson M."/>
            <person name="Poon T.W."/>
            <person name="Priest M."/>
            <person name="Roberts A."/>
            <person name="Saif S."/>
            <person name="Shea T."/>
            <person name="Sykes S."/>
            <person name="Wortman J."/>
            <person name="Nusbaum C."/>
            <person name="Birren B."/>
        </authorList>
    </citation>
    <scope>NUCLEOTIDE SEQUENCE [LARGE SCALE GENOMIC DNA]</scope>
    <source>
        <strain evidence="1">APO3</strain>
    </source>
</reference>
<dbReference type="EMBL" id="KI913159">
    <property type="protein sequence ID" value="ETV71540.1"/>
    <property type="molecule type" value="Genomic_DNA"/>
</dbReference>
<name>W4FVK6_APHAT</name>
<accession>W4FVK6</accession>
<gene>
    <name evidence="1" type="ORF">H257_13203</name>
</gene>
<sequence>MRAPPSWPSPSAQAIARPRATQVSCPYEPITYAPARKGTSPLSARTPRNSSTAAFAPYLRAKIKWRETSQTRKALNRAVAIQRTNGCTVQLRHLLRIHEAVNPTGAEYLRLAHMVEWPK</sequence>